<dbReference type="EMBL" id="CP041235">
    <property type="protein sequence ID" value="QOP43637.1"/>
    <property type="molecule type" value="Genomic_DNA"/>
</dbReference>
<keyword evidence="3" id="KW-1185">Reference proteome</keyword>
<evidence type="ECO:0000256" key="1">
    <source>
        <dbReference type="SAM" id="SignalP"/>
    </source>
</evidence>
<name>A0A7M1B1I5_9BACT</name>
<feature type="chain" id="PRO_5032626793" description="Molecular chaperone" evidence="1">
    <location>
        <begin position="18"/>
        <end position="195"/>
    </location>
</feature>
<proteinExistence type="predicted"/>
<protein>
    <recommendedName>
        <fullName evidence="4">Molecular chaperone</fullName>
    </recommendedName>
</protein>
<keyword evidence="1" id="KW-0732">Signal</keyword>
<evidence type="ECO:0008006" key="4">
    <source>
        <dbReference type="Google" id="ProtNLM"/>
    </source>
</evidence>
<sequence length="195" mass="22401">MNKLIASMMLSSVAAFALQIYPIPVVLEHGKKYREFVIDDDSGKYQVYLKKWTQKNGEDVLQYTKEVVAYPKIIQAPKKIKVYKKRSNLIPTEQAYRLILKELNINPVEGETKVLKTLSIPVFISPSSPNPLLELECKQSTLKLINRGNTHFKILSINEDKAVSYILPNHIKEVKHVKKDGTVHTNRGDYKYQCK</sequence>
<dbReference type="AlphaFoldDB" id="A0A7M1B1I5"/>
<reference evidence="2 3" key="1">
    <citation type="submission" date="2019-06" db="EMBL/GenBank/DDBJ databases">
        <title>Sulfurimonas gotlandica sp. nov., a chemoautotrophic and psychrotolerant epsilonproteobacterium isolated from a pelagic redoxcline, and an emended description of the genus Sulfurimonas.</title>
        <authorList>
            <person name="Wang S."/>
            <person name="Jiang L."/>
            <person name="Shao Z."/>
        </authorList>
    </citation>
    <scope>NUCLEOTIDE SEQUENCE [LARGE SCALE GENOMIC DNA]</scope>
    <source>
        <strain evidence="2 3">S2-6</strain>
    </source>
</reference>
<dbReference type="KEGG" id="ssei:FJR45_06605"/>
<gene>
    <name evidence="2" type="ORF">FJR45_06605</name>
</gene>
<evidence type="ECO:0000313" key="3">
    <source>
        <dbReference type="Proteomes" id="UP000593719"/>
    </source>
</evidence>
<dbReference type="Proteomes" id="UP000593719">
    <property type="component" value="Chromosome"/>
</dbReference>
<feature type="signal peptide" evidence="1">
    <location>
        <begin position="1"/>
        <end position="17"/>
    </location>
</feature>
<evidence type="ECO:0000313" key="2">
    <source>
        <dbReference type="EMBL" id="QOP43637.1"/>
    </source>
</evidence>
<organism evidence="2 3">
    <name type="scientific">Sulfurimonas sediminis</name>
    <dbReference type="NCBI Taxonomy" id="2590020"/>
    <lineage>
        <taxon>Bacteria</taxon>
        <taxon>Pseudomonadati</taxon>
        <taxon>Campylobacterota</taxon>
        <taxon>Epsilonproteobacteria</taxon>
        <taxon>Campylobacterales</taxon>
        <taxon>Sulfurimonadaceae</taxon>
        <taxon>Sulfurimonas</taxon>
    </lineage>
</organism>
<accession>A0A7M1B1I5</accession>
<dbReference type="RefSeq" id="WP_193149764.1">
    <property type="nucleotide sequence ID" value="NZ_CP041235.1"/>
</dbReference>